<keyword evidence="1" id="KW-0449">Lipoprotein</keyword>
<keyword evidence="2" id="KW-1185">Reference proteome</keyword>
<dbReference type="EMBL" id="JAASQL010000001">
    <property type="protein sequence ID" value="NIJ43739.1"/>
    <property type="molecule type" value="Genomic_DNA"/>
</dbReference>
<dbReference type="Proteomes" id="UP000745859">
    <property type="component" value="Unassembled WGS sequence"/>
</dbReference>
<comment type="caution">
    <text evidence="1">The sequence shown here is derived from an EMBL/GenBank/DDBJ whole genome shotgun (WGS) entry which is preliminary data.</text>
</comment>
<reference evidence="1 2" key="1">
    <citation type="submission" date="2020-03" db="EMBL/GenBank/DDBJ databases">
        <title>Genomic Encyclopedia of Type Strains, Phase IV (KMG-IV): sequencing the most valuable type-strain genomes for metagenomic binning, comparative biology and taxonomic classification.</title>
        <authorList>
            <person name="Goeker M."/>
        </authorList>
    </citation>
    <scope>NUCLEOTIDE SEQUENCE [LARGE SCALE GENOMIC DNA]</scope>
    <source>
        <strain evidence="1 2">DSM 101599</strain>
    </source>
</reference>
<dbReference type="RefSeq" id="WP_167182511.1">
    <property type="nucleotide sequence ID" value="NZ_JAASQL010000001.1"/>
</dbReference>
<proteinExistence type="predicted"/>
<dbReference type="PROSITE" id="PS51257">
    <property type="entry name" value="PROKAR_LIPOPROTEIN"/>
    <property type="match status" value="1"/>
</dbReference>
<evidence type="ECO:0000313" key="2">
    <source>
        <dbReference type="Proteomes" id="UP000745859"/>
    </source>
</evidence>
<gene>
    <name evidence="1" type="ORF">FHR24_000178</name>
</gene>
<protein>
    <submittedName>
        <fullName evidence="1">Gliding motility-associated lipoprotein GldB</fullName>
    </submittedName>
</protein>
<name>A0ABX0U4G7_9FLAO</name>
<dbReference type="Pfam" id="PF25594">
    <property type="entry name" value="GldB_lipo"/>
    <property type="match status" value="1"/>
</dbReference>
<sequence>MKKWIGLSFIISILVACTSIDKKEEEIAKVKVAVKFAMFHDAFFTSSINELSNVKEEYPYMFPSQMSDSLILERQQDTIQQFLYKQVKHVYPTFKKQKKELISLFKHIKYYDNNFPIPVVVTDITGVSYQDRILYANNLLLISLDMYLGKEHEVYGGYPEYLAETFTPDYIAIDVAKKLIETKYKFSRDRTFLGQIIFEGKKLYLTQLFVPNTTDKYLLGYTNPKMEWATKNEAPVWSYFIKNELLYSNDAKLKQRFVDVAPFSKFYMSIDKDSPGQIGKYIGLQIVKAYMSKHQKTPQELMELEAQTILNQSGFKPKK</sequence>
<accession>A0ABX0U4G7</accession>
<evidence type="ECO:0000313" key="1">
    <source>
        <dbReference type="EMBL" id="NIJ43739.1"/>
    </source>
</evidence>
<dbReference type="InterPro" id="IPR019853">
    <property type="entry name" value="GldB-like"/>
</dbReference>
<organism evidence="1 2">
    <name type="scientific">Wenyingzhuangia heitensis</name>
    <dbReference type="NCBI Taxonomy" id="1487859"/>
    <lineage>
        <taxon>Bacteria</taxon>
        <taxon>Pseudomonadati</taxon>
        <taxon>Bacteroidota</taxon>
        <taxon>Flavobacteriia</taxon>
        <taxon>Flavobacteriales</taxon>
        <taxon>Flavobacteriaceae</taxon>
        <taxon>Wenyingzhuangia</taxon>
    </lineage>
</organism>